<sequence>MEQAALRCKAGRLAVTLPGISRKENARQANGSDVGQPRESAAAASACRHAALPLIAACGPSVPLAAAPALTVARVRLPLPLAAARALTGVMLMHDHAALSLTAARAVPLSGMVMLAAPSVRPPVALPVAMPLFAAAGLRRMRRFAAGRRDILGQLPCFVAHRFHDDLLL</sequence>
<gene>
    <name evidence="1" type="ORF">H9784_10560</name>
</gene>
<name>A0A9D2HN55_9BACT</name>
<dbReference type="Proteomes" id="UP000823821">
    <property type="component" value="Unassembled WGS sequence"/>
</dbReference>
<accession>A0A9D2HN55</accession>
<evidence type="ECO:0000313" key="2">
    <source>
        <dbReference type="Proteomes" id="UP000823821"/>
    </source>
</evidence>
<evidence type="ECO:0000313" key="1">
    <source>
        <dbReference type="EMBL" id="HJA79985.1"/>
    </source>
</evidence>
<comment type="caution">
    <text evidence="1">The sequence shown here is derived from an EMBL/GenBank/DDBJ whole genome shotgun (WGS) entry which is preliminary data.</text>
</comment>
<dbReference type="AlphaFoldDB" id="A0A9D2HN55"/>
<organism evidence="1 2">
    <name type="scientific">Candidatus Desulfovibrio intestinavium</name>
    <dbReference type="NCBI Taxonomy" id="2838534"/>
    <lineage>
        <taxon>Bacteria</taxon>
        <taxon>Pseudomonadati</taxon>
        <taxon>Thermodesulfobacteriota</taxon>
        <taxon>Desulfovibrionia</taxon>
        <taxon>Desulfovibrionales</taxon>
        <taxon>Desulfovibrionaceae</taxon>
        <taxon>Desulfovibrio</taxon>
    </lineage>
</organism>
<proteinExistence type="predicted"/>
<protein>
    <submittedName>
        <fullName evidence="1">Uncharacterized protein</fullName>
    </submittedName>
</protein>
<reference evidence="1" key="1">
    <citation type="journal article" date="2021" name="PeerJ">
        <title>Extensive microbial diversity within the chicken gut microbiome revealed by metagenomics and culture.</title>
        <authorList>
            <person name="Gilroy R."/>
            <person name="Ravi A."/>
            <person name="Getino M."/>
            <person name="Pursley I."/>
            <person name="Horton D.L."/>
            <person name="Alikhan N.F."/>
            <person name="Baker D."/>
            <person name="Gharbi K."/>
            <person name="Hall N."/>
            <person name="Watson M."/>
            <person name="Adriaenssens E.M."/>
            <person name="Foster-Nyarko E."/>
            <person name="Jarju S."/>
            <person name="Secka A."/>
            <person name="Antonio M."/>
            <person name="Oren A."/>
            <person name="Chaudhuri R.R."/>
            <person name="La Ragione R."/>
            <person name="Hildebrand F."/>
            <person name="Pallen M.J."/>
        </authorList>
    </citation>
    <scope>NUCLEOTIDE SEQUENCE</scope>
    <source>
        <strain evidence="1">5032</strain>
    </source>
</reference>
<reference evidence="1" key="2">
    <citation type="submission" date="2021-04" db="EMBL/GenBank/DDBJ databases">
        <authorList>
            <person name="Gilroy R."/>
        </authorList>
    </citation>
    <scope>NUCLEOTIDE SEQUENCE</scope>
    <source>
        <strain evidence="1">5032</strain>
    </source>
</reference>
<dbReference type="EMBL" id="DWZD01000053">
    <property type="protein sequence ID" value="HJA79985.1"/>
    <property type="molecule type" value="Genomic_DNA"/>
</dbReference>